<feature type="region of interest" description="Disordered" evidence="1">
    <location>
        <begin position="69"/>
        <end position="124"/>
    </location>
</feature>
<evidence type="ECO:0000313" key="3">
    <source>
        <dbReference type="Proteomes" id="UP000321570"/>
    </source>
</evidence>
<keyword evidence="3" id="KW-1185">Reference proteome</keyword>
<accession>A0A564YN81</accession>
<dbReference type="Proteomes" id="UP000321570">
    <property type="component" value="Unassembled WGS sequence"/>
</dbReference>
<organism evidence="2 3">
    <name type="scientific">Hymenolepis diminuta</name>
    <name type="common">Rat tapeworm</name>
    <dbReference type="NCBI Taxonomy" id="6216"/>
    <lineage>
        <taxon>Eukaryota</taxon>
        <taxon>Metazoa</taxon>
        <taxon>Spiralia</taxon>
        <taxon>Lophotrochozoa</taxon>
        <taxon>Platyhelminthes</taxon>
        <taxon>Cestoda</taxon>
        <taxon>Eucestoda</taxon>
        <taxon>Cyclophyllidea</taxon>
        <taxon>Hymenolepididae</taxon>
        <taxon>Hymenolepis</taxon>
    </lineage>
</organism>
<reference evidence="2 3" key="1">
    <citation type="submission" date="2019-07" db="EMBL/GenBank/DDBJ databases">
        <authorList>
            <person name="Jastrzebski P J."/>
            <person name="Paukszto L."/>
            <person name="Jastrzebski P J."/>
        </authorList>
    </citation>
    <scope>NUCLEOTIDE SEQUENCE [LARGE SCALE GENOMIC DNA]</scope>
    <source>
        <strain evidence="2 3">WMS-il1</strain>
    </source>
</reference>
<name>A0A564YN81_HYMDI</name>
<sequence>MKLLNGGDSNTYFSPQPQHRTRSDSTSSSIDGPMGENGVAMTPNSDGSPDEDDCSSLFGCMTSAAVSCLSGDTSSQQHGAPNSVNAGTTDSMSVHPGASHGGHLNRGGPGGKSKRSKEQKTTRV</sequence>
<dbReference type="EMBL" id="CABIJS010000310">
    <property type="protein sequence ID" value="VUZ48732.1"/>
    <property type="molecule type" value="Genomic_DNA"/>
</dbReference>
<feature type="non-terminal residue" evidence="2">
    <location>
        <position position="124"/>
    </location>
</feature>
<evidence type="ECO:0000313" key="2">
    <source>
        <dbReference type="EMBL" id="VUZ48732.1"/>
    </source>
</evidence>
<feature type="region of interest" description="Disordered" evidence="1">
    <location>
        <begin position="1"/>
        <end position="56"/>
    </location>
</feature>
<proteinExistence type="predicted"/>
<protein>
    <submittedName>
        <fullName evidence="2">Uncharacterized protein</fullName>
    </submittedName>
</protein>
<evidence type="ECO:0000256" key="1">
    <source>
        <dbReference type="SAM" id="MobiDB-lite"/>
    </source>
</evidence>
<feature type="compositionally biased region" description="Polar residues" evidence="1">
    <location>
        <begin position="7"/>
        <end position="18"/>
    </location>
</feature>
<feature type="compositionally biased region" description="Polar residues" evidence="1">
    <location>
        <begin position="70"/>
        <end position="92"/>
    </location>
</feature>
<dbReference type="AlphaFoldDB" id="A0A564YN81"/>
<gene>
    <name evidence="2" type="ORF">WMSIL1_LOCUS7973</name>
</gene>